<dbReference type="InterPro" id="IPR023378">
    <property type="entry name" value="YheA/YmcA-like_dom_sf"/>
</dbReference>
<accession>A0ABS9MJK7</accession>
<dbReference type="Pfam" id="PF06133">
    <property type="entry name" value="Com_YlbF"/>
    <property type="match status" value="1"/>
</dbReference>
<dbReference type="EMBL" id="JAKNHQ010000010">
    <property type="protein sequence ID" value="MCG4610989.1"/>
    <property type="molecule type" value="Genomic_DNA"/>
</dbReference>
<sequence length="134" mass="15271">MDIIELAREIGRELQKDERYLNMRTVSAQCDKDEELQELIGEFNLKRIAISNETQSDTRDEEKLQRLNGEMRHIYARIMQNENMTAYNRAKEDFDRLLQRISAIISQSADGEDPNTADYVESCGGNCSACGGCG</sequence>
<dbReference type="Proteomes" id="UP001298681">
    <property type="component" value="Unassembled WGS sequence"/>
</dbReference>
<gene>
    <name evidence="1" type="ORF">L0P57_08585</name>
</gene>
<dbReference type="RefSeq" id="WP_191362713.1">
    <property type="nucleotide sequence ID" value="NZ_JAKNHQ010000010.1"/>
</dbReference>
<dbReference type="SUPFAM" id="SSF158622">
    <property type="entry name" value="YheA/YmcA-like"/>
    <property type="match status" value="1"/>
</dbReference>
<proteinExistence type="predicted"/>
<reference evidence="1 2" key="1">
    <citation type="submission" date="2022-01" db="EMBL/GenBank/DDBJ databases">
        <title>Collection of gut derived symbiotic bacterial strains cultured from healthy donors.</title>
        <authorList>
            <person name="Lin H."/>
            <person name="Kohout C."/>
            <person name="Waligurski E."/>
            <person name="Pamer E.G."/>
        </authorList>
    </citation>
    <scope>NUCLEOTIDE SEQUENCE [LARGE SCALE GENOMIC DNA]</scope>
    <source>
        <strain evidence="1 2">DFI.7.58</strain>
    </source>
</reference>
<organism evidence="1 2">
    <name type="scientific">Anaeromassilibacillus senegalensis</name>
    <dbReference type="NCBI Taxonomy" id="1673717"/>
    <lineage>
        <taxon>Bacteria</taxon>
        <taxon>Bacillati</taxon>
        <taxon>Bacillota</taxon>
        <taxon>Clostridia</taxon>
        <taxon>Eubacteriales</taxon>
        <taxon>Acutalibacteraceae</taxon>
        <taxon>Anaeromassilibacillus</taxon>
    </lineage>
</organism>
<dbReference type="Gene3D" id="1.20.1500.10">
    <property type="entry name" value="YheA/YmcA-like"/>
    <property type="match status" value="1"/>
</dbReference>
<comment type="caution">
    <text evidence="1">The sequence shown here is derived from an EMBL/GenBank/DDBJ whole genome shotgun (WGS) entry which is preliminary data.</text>
</comment>
<evidence type="ECO:0000313" key="2">
    <source>
        <dbReference type="Proteomes" id="UP001298681"/>
    </source>
</evidence>
<dbReference type="InterPro" id="IPR010368">
    <property type="entry name" value="Com_YlbF"/>
</dbReference>
<protein>
    <submittedName>
        <fullName evidence="1">YlbF family regulator</fullName>
    </submittedName>
</protein>
<keyword evidence="2" id="KW-1185">Reference proteome</keyword>
<name>A0ABS9MJK7_9FIRM</name>
<evidence type="ECO:0000313" key="1">
    <source>
        <dbReference type="EMBL" id="MCG4610989.1"/>
    </source>
</evidence>